<feature type="compositionally biased region" description="Low complexity" evidence="4">
    <location>
        <begin position="246"/>
        <end position="257"/>
    </location>
</feature>
<reference evidence="6 7" key="1">
    <citation type="submission" date="2014-11" db="EMBL/GenBank/DDBJ databases">
        <authorList>
            <person name="Zhu J."/>
            <person name="Qi W."/>
            <person name="Song R."/>
        </authorList>
    </citation>
    <scope>NUCLEOTIDE SEQUENCE [LARGE SCALE GENOMIC DNA]</scope>
</reference>
<feature type="region of interest" description="Disordered" evidence="4">
    <location>
        <begin position="240"/>
        <end position="269"/>
    </location>
</feature>
<dbReference type="InParanoid" id="A0A0G4GEL0"/>
<dbReference type="Gene3D" id="3.30.70.2450">
    <property type="match status" value="2"/>
</dbReference>
<gene>
    <name evidence="6" type="ORF">Vbra_9901</name>
</gene>
<evidence type="ECO:0000313" key="7">
    <source>
        <dbReference type="Proteomes" id="UP000041254"/>
    </source>
</evidence>
<dbReference type="InterPro" id="IPR002938">
    <property type="entry name" value="FAD-bd"/>
</dbReference>
<dbReference type="InterPro" id="IPR050641">
    <property type="entry name" value="RIFMO-like"/>
</dbReference>
<evidence type="ECO:0000259" key="5">
    <source>
        <dbReference type="Pfam" id="PF01494"/>
    </source>
</evidence>
<dbReference type="EMBL" id="CDMY01000643">
    <property type="protein sequence ID" value="CEM27787.1"/>
    <property type="molecule type" value="Genomic_DNA"/>
</dbReference>
<accession>A0A0G4GEL0</accession>
<evidence type="ECO:0000256" key="2">
    <source>
        <dbReference type="ARBA" id="ARBA00022630"/>
    </source>
</evidence>
<name>A0A0G4GEL0_VITBC</name>
<keyword evidence="3" id="KW-0274">FAD</keyword>
<keyword evidence="2" id="KW-0285">Flavoprotein</keyword>
<feature type="domain" description="FAD-binding" evidence="5">
    <location>
        <begin position="34"/>
        <end position="229"/>
    </location>
</feature>
<dbReference type="SUPFAM" id="SSF51905">
    <property type="entry name" value="FAD/NAD(P)-binding domain"/>
    <property type="match status" value="1"/>
</dbReference>
<feature type="compositionally biased region" description="Polar residues" evidence="4">
    <location>
        <begin position="258"/>
        <end position="269"/>
    </location>
</feature>
<comment type="cofactor">
    <cofactor evidence="1">
        <name>FAD</name>
        <dbReference type="ChEBI" id="CHEBI:57692"/>
    </cofactor>
</comment>
<dbReference type="Gene3D" id="3.50.50.60">
    <property type="entry name" value="FAD/NAD(P)-binding domain"/>
    <property type="match status" value="2"/>
</dbReference>
<evidence type="ECO:0000313" key="6">
    <source>
        <dbReference type="EMBL" id="CEM27787.1"/>
    </source>
</evidence>
<proteinExistence type="predicted"/>
<dbReference type="Proteomes" id="UP000041254">
    <property type="component" value="Unassembled WGS sequence"/>
</dbReference>
<dbReference type="STRING" id="1169540.A0A0G4GEL0"/>
<feature type="compositionally biased region" description="Polar residues" evidence="4">
    <location>
        <begin position="537"/>
        <end position="552"/>
    </location>
</feature>
<dbReference type="Pfam" id="PF01494">
    <property type="entry name" value="FAD_binding_3"/>
    <property type="match status" value="2"/>
</dbReference>
<dbReference type="GO" id="GO:0016709">
    <property type="term" value="F:oxidoreductase activity, acting on paired donors, with incorporation or reduction of molecular oxygen, NAD(P)H as one donor, and incorporation of one atom of oxygen"/>
    <property type="evidence" value="ECO:0007669"/>
    <property type="project" value="UniProtKB-ARBA"/>
</dbReference>
<dbReference type="PANTHER" id="PTHR43004">
    <property type="entry name" value="TRK SYSTEM POTASSIUM UPTAKE PROTEIN"/>
    <property type="match status" value="1"/>
</dbReference>
<dbReference type="InterPro" id="IPR036188">
    <property type="entry name" value="FAD/NAD-bd_sf"/>
</dbReference>
<feature type="compositionally biased region" description="Basic and acidic residues" evidence="4">
    <location>
        <begin position="558"/>
        <end position="568"/>
    </location>
</feature>
<feature type="region of interest" description="Disordered" evidence="4">
    <location>
        <begin position="537"/>
        <end position="571"/>
    </location>
</feature>
<dbReference type="VEuPathDB" id="CryptoDB:Vbra_9901"/>
<feature type="region of interest" description="Disordered" evidence="4">
    <location>
        <begin position="1"/>
        <end position="25"/>
    </location>
</feature>
<dbReference type="PANTHER" id="PTHR43004:SF19">
    <property type="entry name" value="BINDING MONOOXYGENASE, PUTATIVE (JCVI)-RELATED"/>
    <property type="match status" value="1"/>
</dbReference>
<protein>
    <recommendedName>
        <fullName evidence="5">FAD-binding domain-containing protein</fullName>
    </recommendedName>
</protein>
<evidence type="ECO:0000256" key="4">
    <source>
        <dbReference type="SAM" id="MobiDB-lite"/>
    </source>
</evidence>
<dbReference type="AlphaFoldDB" id="A0A0G4GEL0"/>
<evidence type="ECO:0000256" key="1">
    <source>
        <dbReference type="ARBA" id="ARBA00001974"/>
    </source>
</evidence>
<keyword evidence="7" id="KW-1185">Reference proteome</keyword>
<sequence>MDYVMISSSGHEKQRKASGRGEGEEAEECYGTMVLQNRTLEAFEDLGLIDEVLKAGQVLNGDRYYVDGEVAVDWEYDTTTLKTHYPHPIKLDQKHLIAIMHRHIDPHRIRAVEMVRLVDNTDDGTTIVWQDRQQEGKEGKLKARYLVGCDGATSLVRRLAGIPCHEKVESSKFIMADAKLHWSIPPHLNMCFLLLSKGYAVCAHLMLDDHWRLTVVHRHRDKLHIDPEWFKLPSHLPHHADVTRGSATSSTAPTLPSDQGSEGKTDVTTATFPELKRYERIGREADERDEGVAGIKEEELVYAKPTHKESVDVVDLDEALPGKQELERILQTVVADTRVVELFWVHAAPIVSRCASTFQKSSVILCGEAATVNHPFFYQGMNSGVQDSLNLGWKLARVIKGGAYPVVIDTYDEERRPLNASMKRLATIPGHQIAEGNLWVNWSLQHIAPWGLNKKGWFNQMFTRQVSQIGQRYPTNTRLTGKKNIRCGLQPGERCPDAILAHFDGRDTFTFTRLHKILAGPHHTLICTLRLPTSPLSTDKGSHGTPSGTPASSLKAGESTKDTEEGAKRPRPLALGLANTYLGRFLPRSWCEAAAYREEHEEGGEMHEVHKKAPVDVPIEEANAAMLADTVKFGAHVQRLVGAPSSTPWGGVRVMFVFTTGRPSIRPPLPPVKHHEPDTTQTVASAAGGKGLQLPIGQQPAGAAYRLQAQECLNFLNDAFATTTRSSDKENALWIGWDPEGQVATRFKYGLDPKPSGGFLSGWGSHLQPWHEEHEDEDEEEESVVEEESLEDMIQRVIGKHYGAFTVVRPDGFVSHNGYLSDVGAREECLEYMRRYMNRNVVESQ</sequence>
<dbReference type="OrthoDB" id="1716816at2759"/>
<evidence type="ECO:0000256" key="3">
    <source>
        <dbReference type="ARBA" id="ARBA00022827"/>
    </source>
</evidence>
<organism evidence="6 7">
    <name type="scientific">Vitrella brassicaformis (strain CCMP3155)</name>
    <dbReference type="NCBI Taxonomy" id="1169540"/>
    <lineage>
        <taxon>Eukaryota</taxon>
        <taxon>Sar</taxon>
        <taxon>Alveolata</taxon>
        <taxon>Colpodellida</taxon>
        <taxon>Vitrellaceae</taxon>
        <taxon>Vitrella</taxon>
    </lineage>
</organism>
<feature type="domain" description="FAD-binding" evidence="5">
    <location>
        <begin position="327"/>
        <end position="422"/>
    </location>
</feature>
<dbReference type="GO" id="GO:0071949">
    <property type="term" value="F:FAD binding"/>
    <property type="evidence" value="ECO:0007669"/>
    <property type="project" value="InterPro"/>
</dbReference>
<dbReference type="PhylomeDB" id="A0A0G4GEL0"/>